<protein>
    <submittedName>
        <fullName evidence="2">Transcriptional regulator</fullName>
    </submittedName>
</protein>
<dbReference type="AlphaFoldDB" id="A0A0N4Z1D1"/>
<sequence>MILSQRLDGFDNYYKNRHLLQPLDIAQFRAATGGVYKGQGRNQCKLMTCVYLEFLLRNALKVYPLISKQEHDAHYIVARTNHIHELRTAMHHQPPNHERAINLFPVLSQIKPQAPLLVVPFHFRFREELGRYLIAFEPLTFDVSLRSKNFTSNVAIRMPPFVPINHEKDSETTLTFPIVLFHAEIFKHKLFDLPFPLPTSYLDLKIFNPNINNNTCRTLIPLDKADTHTSTIIWFNQINAPRMWLMKRVLAQELPQLSN</sequence>
<reference evidence="2" key="1">
    <citation type="submission" date="2017-02" db="UniProtKB">
        <authorList>
            <consortium name="WormBaseParasite"/>
        </authorList>
    </citation>
    <scope>IDENTIFICATION</scope>
</reference>
<keyword evidence="1" id="KW-1185">Reference proteome</keyword>
<evidence type="ECO:0000313" key="2">
    <source>
        <dbReference type="WBParaSite" id="PTRK_0000050125.1"/>
    </source>
</evidence>
<organism evidence="1 2">
    <name type="scientific">Parastrongyloides trichosuri</name>
    <name type="common">Possum-specific nematode worm</name>
    <dbReference type="NCBI Taxonomy" id="131310"/>
    <lineage>
        <taxon>Eukaryota</taxon>
        <taxon>Metazoa</taxon>
        <taxon>Ecdysozoa</taxon>
        <taxon>Nematoda</taxon>
        <taxon>Chromadorea</taxon>
        <taxon>Rhabditida</taxon>
        <taxon>Tylenchina</taxon>
        <taxon>Panagrolaimomorpha</taxon>
        <taxon>Strongyloidoidea</taxon>
        <taxon>Strongyloididae</taxon>
        <taxon>Parastrongyloides</taxon>
    </lineage>
</organism>
<proteinExistence type="predicted"/>
<dbReference type="WBParaSite" id="PTRK_0000050125.1">
    <property type="protein sequence ID" value="PTRK_0000050125.1"/>
    <property type="gene ID" value="PTRK_0000050125"/>
</dbReference>
<evidence type="ECO:0000313" key="1">
    <source>
        <dbReference type="Proteomes" id="UP000038045"/>
    </source>
</evidence>
<name>A0A0N4Z1D1_PARTI</name>
<dbReference type="Proteomes" id="UP000038045">
    <property type="component" value="Unplaced"/>
</dbReference>
<accession>A0A0N4Z1D1</accession>